<dbReference type="InterPro" id="IPR018060">
    <property type="entry name" value="HTH_AraC"/>
</dbReference>
<dbReference type="SUPFAM" id="SSF46689">
    <property type="entry name" value="Homeodomain-like"/>
    <property type="match status" value="1"/>
</dbReference>
<dbReference type="Gene3D" id="1.10.10.60">
    <property type="entry name" value="Homeodomain-like"/>
    <property type="match status" value="1"/>
</dbReference>
<keyword evidence="8" id="KW-1185">Reference proteome</keyword>
<evidence type="ECO:0000259" key="4">
    <source>
        <dbReference type="PROSITE" id="PS01124"/>
    </source>
</evidence>
<keyword evidence="2" id="KW-0238">DNA-binding</keyword>
<evidence type="ECO:0000256" key="2">
    <source>
        <dbReference type="ARBA" id="ARBA00023125"/>
    </source>
</evidence>
<dbReference type="EMBL" id="QREV01000004">
    <property type="protein sequence ID" value="RDU50721.1"/>
    <property type="molecule type" value="Genomic_DNA"/>
</dbReference>
<evidence type="ECO:0000256" key="3">
    <source>
        <dbReference type="ARBA" id="ARBA00023163"/>
    </source>
</evidence>
<dbReference type="RefSeq" id="WP_115498242.1">
    <property type="nucleotide sequence ID" value="NZ_JACRTI010000004.1"/>
</dbReference>
<dbReference type="EMBL" id="JACRTI010000004">
    <property type="protein sequence ID" value="MBC8600661.1"/>
    <property type="molecule type" value="Genomic_DNA"/>
</dbReference>
<dbReference type="GO" id="GO:0043565">
    <property type="term" value="F:sequence-specific DNA binding"/>
    <property type="evidence" value="ECO:0007669"/>
    <property type="project" value="InterPro"/>
</dbReference>
<evidence type="ECO:0000313" key="8">
    <source>
        <dbReference type="Proteomes" id="UP000629596"/>
    </source>
</evidence>
<evidence type="ECO:0000313" key="6">
    <source>
        <dbReference type="EMBL" id="RDU50721.1"/>
    </source>
</evidence>
<proteinExistence type="predicted"/>
<dbReference type="Proteomes" id="UP000629596">
    <property type="component" value="Unassembled WGS sequence"/>
</dbReference>
<gene>
    <name evidence="6" type="ORF">DWU89_02930</name>
    <name evidence="5" type="ORF">H8784_02880</name>
</gene>
<dbReference type="SMART" id="SM00342">
    <property type="entry name" value="HTH_ARAC"/>
    <property type="match status" value="1"/>
</dbReference>
<dbReference type="InterPro" id="IPR009057">
    <property type="entry name" value="Homeodomain-like_sf"/>
</dbReference>
<name>A0A3D8HIH0_9BACT</name>
<comment type="caution">
    <text evidence="6">The sequence shown here is derived from an EMBL/GenBank/DDBJ whole genome shotgun (WGS) entry which is preliminary data.</text>
</comment>
<dbReference type="Proteomes" id="UP000256321">
    <property type="component" value="Unassembled WGS sequence"/>
</dbReference>
<dbReference type="AlphaFoldDB" id="A0A3D8HIH0"/>
<dbReference type="PANTHER" id="PTHR43280">
    <property type="entry name" value="ARAC-FAMILY TRANSCRIPTIONAL REGULATOR"/>
    <property type="match status" value="1"/>
</dbReference>
<keyword evidence="3" id="KW-0804">Transcription</keyword>
<dbReference type="PANTHER" id="PTHR43280:SF32">
    <property type="entry name" value="TRANSCRIPTIONAL REGULATORY PROTEIN"/>
    <property type="match status" value="1"/>
</dbReference>
<dbReference type="GO" id="GO:0003700">
    <property type="term" value="F:DNA-binding transcription factor activity"/>
    <property type="evidence" value="ECO:0007669"/>
    <property type="project" value="InterPro"/>
</dbReference>
<evidence type="ECO:0000313" key="7">
    <source>
        <dbReference type="Proteomes" id="UP000256321"/>
    </source>
</evidence>
<dbReference type="PROSITE" id="PS01124">
    <property type="entry name" value="HTH_ARAC_FAMILY_2"/>
    <property type="match status" value="1"/>
</dbReference>
<feature type="domain" description="HTH araC/xylS-type" evidence="4">
    <location>
        <begin position="204"/>
        <end position="302"/>
    </location>
</feature>
<reference evidence="6 7" key="1">
    <citation type="submission" date="2018-07" db="EMBL/GenBank/DDBJ databases">
        <title>Parabacteroides acidifaciens nov. sp., isolated from human feces.</title>
        <authorList>
            <person name="Wang Y.J."/>
        </authorList>
    </citation>
    <scope>NUCLEOTIDE SEQUENCE [LARGE SCALE GENOMIC DNA]</scope>
    <source>
        <strain evidence="6 7">426-9</strain>
    </source>
</reference>
<keyword evidence="1" id="KW-0805">Transcription regulation</keyword>
<dbReference type="Pfam" id="PF12833">
    <property type="entry name" value="HTH_18"/>
    <property type="match status" value="1"/>
</dbReference>
<evidence type="ECO:0000313" key="5">
    <source>
        <dbReference type="EMBL" id="MBC8600661.1"/>
    </source>
</evidence>
<reference evidence="5 8" key="2">
    <citation type="submission" date="2020-08" db="EMBL/GenBank/DDBJ databases">
        <title>Genome public.</title>
        <authorList>
            <person name="Liu C."/>
            <person name="Sun Q."/>
        </authorList>
    </citation>
    <scope>NUCLEOTIDE SEQUENCE [LARGE SCALE GENOMIC DNA]</scope>
    <source>
        <strain evidence="5 8">426_9</strain>
    </source>
</reference>
<protein>
    <submittedName>
        <fullName evidence="6">AraC family transcriptional regulator</fullName>
    </submittedName>
    <submittedName>
        <fullName evidence="5">Helix-turn-helix transcriptional regulator</fullName>
    </submittedName>
</protein>
<evidence type="ECO:0000256" key="1">
    <source>
        <dbReference type="ARBA" id="ARBA00023015"/>
    </source>
</evidence>
<sequence length="302" mass="34850">MEKLPLIELAELNKSIIFRDSFQDIFSVADLDGSIEFGDVDAPERYAPMRLDALLMVLTFEGTLEISLDYVPYTINPNTFITIMPTHALQLNKISPDFKGRLLIASKEFLDDCNTSYGNRNHSIANYMEVRKNPCTELEPEETQKLEESIGVIQEKMKERTHFYQKELVQNAFIGFLLELANILLGKKDRLIRPTLSRKEELFEQFLQLLFEHCKEQHVVTFYAEKLFITPQYLSLILKELTGKSANKWIDDALIVEAKILLKAPQATVQQVADVLHFSDQSTFGKFFKKHMGISPMEYRKS</sequence>
<accession>A0A3D8HIH0</accession>
<organism evidence="6 7">
    <name type="scientific">Parabacteroides acidifaciens</name>
    <dbReference type="NCBI Taxonomy" id="2290935"/>
    <lineage>
        <taxon>Bacteria</taxon>
        <taxon>Pseudomonadati</taxon>
        <taxon>Bacteroidota</taxon>
        <taxon>Bacteroidia</taxon>
        <taxon>Bacteroidales</taxon>
        <taxon>Tannerellaceae</taxon>
        <taxon>Parabacteroides</taxon>
    </lineage>
</organism>